<organism evidence="2 3">
    <name type="scientific">Faecalibacillus faecis</name>
    <dbReference type="NCBI Taxonomy" id="1982628"/>
    <lineage>
        <taxon>Bacteria</taxon>
        <taxon>Bacillati</taxon>
        <taxon>Bacillota</taxon>
        <taxon>Erysipelotrichia</taxon>
        <taxon>Erysipelotrichales</taxon>
        <taxon>Coprobacillaceae</taxon>
        <taxon>Faecalibacillus</taxon>
    </lineage>
</organism>
<sequence>MKEWLILAFIFFIGSLAGWLLELIFRRFFSKANPSRKWINPGFLVGPYLPLYGFSLCVVYLLAHINVSFIHGVYLRKTVLFLLMALSVTLIEYFAGLIFIKGMHVKLWDYSDEKFNIQGIICPKFTFFWYLLSAIYYFLIHPNIIHSIEWLAGNLWFSFFVGLFYGVFLIDVGYSLNILNNIQKFAKENDIIVQYEAFRKHIGELRNEFKEKERFVFSMKLDHISIKKSLKAYFDKYYK</sequence>
<dbReference type="EMBL" id="PYLP01000002">
    <property type="protein sequence ID" value="PST41555.1"/>
    <property type="molecule type" value="Genomic_DNA"/>
</dbReference>
<evidence type="ECO:0000313" key="2">
    <source>
        <dbReference type="EMBL" id="PST41555.1"/>
    </source>
</evidence>
<proteinExistence type="predicted"/>
<comment type="caution">
    <text evidence="2">The sequence shown here is derived from an EMBL/GenBank/DDBJ whole genome shotgun (WGS) entry which is preliminary data.</text>
</comment>
<keyword evidence="1" id="KW-1133">Transmembrane helix</keyword>
<feature type="transmembrane region" description="Helical" evidence="1">
    <location>
        <begin position="45"/>
        <end position="67"/>
    </location>
</feature>
<feature type="transmembrane region" description="Helical" evidence="1">
    <location>
        <begin position="121"/>
        <end position="140"/>
    </location>
</feature>
<feature type="transmembrane region" description="Helical" evidence="1">
    <location>
        <begin position="6"/>
        <end position="25"/>
    </location>
</feature>
<keyword evidence="3" id="KW-1185">Reference proteome</keyword>
<dbReference type="AlphaFoldDB" id="A0A2T3G1W9"/>
<dbReference type="Proteomes" id="UP000241201">
    <property type="component" value="Unassembled WGS sequence"/>
</dbReference>
<evidence type="ECO:0000256" key="1">
    <source>
        <dbReference type="SAM" id="Phobius"/>
    </source>
</evidence>
<dbReference type="InterPro" id="IPR010540">
    <property type="entry name" value="CmpB_TMEM229"/>
</dbReference>
<evidence type="ECO:0008006" key="4">
    <source>
        <dbReference type="Google" id="ProtNLM"/>
    </source>
</evidence>
<accession>A0A2T3G1W9</accession>
<evidence type="ECO:0000313" key="3">
    <source>
        <dbReference type="Proteomes" id="UP000241201"/>
    </source>
</evidence>
<gene>
    <name evidence="2" type="ORF">C7U55_01870</name>
</gene>
<dbReference type="Pfam" id="PF06541">
    <property type="entry name" value="ABC_trans_CmpB"/>
    <property type="match status" value="1"/>
</dbReference>
<keyword evidence="1" id="KW-0812">Transmembrane</keyword>
<name>A0A2T3G1W9_9FIRM</name>
<feature type="transmembrane region" description="Helical" evidence="1">
    <location>
        <begin position="155"/>
        <end position="179"/>
    </location>
</feature>
<keyword evidence="1" id="KW-0472">Membrane</keyword>
<reference evidence="3" key="1">
    <citation type="submission" date="2018-03" db="EMBL/GenBank/DDBJ databases">
        <title>Lachnoclostridium SNUG30370 gen.nov., sp.nov., isolated from human faeces.</title>
        <authorList>
            <person name="Seo B."/>
            <person name="Jeon K."/>
            <person name="Ko G."/>
        </authorList>
    </citation>
    <scope>NUCLEOTIDE SEQUENCE [LARGE SCALE GENOMIC DNA]</scope>
    <source>
        <strain evidence="3">SNUG30370</strain>
    </source>
</reference>
<dbReference type="RefSeq" id="WP_032090163.1">
    <property type="nucleotide sequence ID" value="NZ_DAWBWI010000385.1"/>
</dbReference>
<protein>
    <recommendedName>
        <fullName evidence="4">ABC transporter permease</fullName>
    </recommendedName>
</protein>
<dbReference type="GeneID" id="77469853"/>
<feature type="transmembrane region" description="Helical" evidence="1">
    <location>
        <begin position="79"/>
        <end position="100"/>
    </location>
</feature>